<evidence type="ECO:0000259" key="1">
    <source>
        <dbReference type="Pfam" id="PF04851"/>
    </source>
</evidence>
<gene>
    <name evidence="2" type="ORF">E9531_15550</name>
</gene>
<keyword evidence="2" id="KW-0540">Nuclease</keyword>
<dbReference type="AlphaFoldDB" id="A0A4S8EYB2"/>
<dbReference type="PANTHER" id="PTHR47396">
    <property type="entry name" value="TYPE I RESTRICTION ENZYME ECOKI R PROTEIN"/>
    <property type="match status" value="1"/>
</dbReference>
<sequence length="917" mass="102192">MTTRIKNAVTGRLSLRAPQAESLAKLVQAIDAAPSLLEHGDRDIEAILNTLKAEFPTLQAFERDFPSLCFALATGVGKTRLMGAFVAYLHLQHGINNFFVLAPNLTIYNKLIDDFTPNTPKYVFKGIAEFAQQAPLIITGDNYDQSGAAVNDLQDGFEQDVRINIFNISKINSEVRGGKEPRIKRMREVLGDSYFNHLANLPDLVLLMDESHRYRASAGIRAINELQPLFGLELTATPFTESNKGPVPFQNVVMDYPLARALEDGFVKDPAVVTQRNFKASDHTPEEVEKIKLEDGIRLHEETKVELITYARDNGVKTVKPFMLVIARDTTHASQLLDLLQSESFYEGRYAGKVIQVDSSQTGEKEEEMIRRLLAVESVDEPTEIVVHVNMLKEGWDVTNLYTIVPLRAANARTLIEQSIGRGLRLPYGKRTGVEPVDRLNIVAHDRFQEVVDDANKADSPIKLKQVILEAPSQEEKKVSVTVEPSINAQLGLTPSAVHKTDADGNINVADAANVVKAPSPVFTNEADKKIAQATLAVIRSLSTKATELPQSASLQTPEAQQKIVSQVKEKLKEISGDLLTGVDEQAAVPDVAAVVAKTTEIVVQKTIDIPRITVVPTGEVKAGFRAFELNTSQLNLQPGSREIVGQVLRTGEQFTLESKAGLKEARPEDYIVHRLVDFDDVDYFTQADLLYELAGQMVTHLRSYLPEEDVENVLNGQRATIAKEIHSQMKLHFFEESSGESEVVVHQGFTPLKPCNYTAAADKAPQNYRQTVQNLSKIRTMLFTGFSKCLYELQRFDSDTERRFAVLLERDALKWFKPAKGQFQIYYKQGNDHAEYIPDFVVELDDAIYMAETKASGDVNLPEVQAKATAASLWCKHASDYTKTVGGKPWHYLLIPHDDVVESNTLKSFLKFEKRT</sequence>
<evidence type="ECO:0000313" key="3">
    <source>
        <dbReference type="Proteomes" id="UP000308917"/>
    </source>
</evidence>
<accession>A0A4S8EYB2</accession>
<dbReference type="InterPro" id="IPR027417">
    <property type="entry name" value="P-loop_NTPase"/>
</dbReference>
<dbReference type="InterPro" id="IPR006935">
    <property type="entry name" value="Helicase/UvrB_N"/>
</dbReference>
<dbReference type="SUPFAM" id="SSF52540">
    <property type="entry name" value="P-loop containing nucleoside triphosphate hydrolases"/>
    <property type="match status" value="2"/>
</dbReference>
<dbReference type="PANTHER" id="PTHR47396:SF1">
    <property type="entry name" value="ATP-DEPENDENT HELICASE IRC3-RELATED"/>
    <property type="match status" value="1"/>
</dbReference>
<name>A0A4S8EYB2_9BURK</name>
<proteinExistence type="predicted"/>
<reference evidence="2 3" key="1">
    <citation type="journal article" date="2015" name="Antonie Van Leeuwenhoek">
        <title>Lampropedia puyangensis sp. nov., isolated from symptomatic bark of Populus ? euramericana canker and emended description of Lampropedia hyalina (Ehrenberg 1832) Lee et al. 2004.</title>
        <authorList>
            <person name="Li Y."/>
            <person name="Wang T."/>
            <person name="Piao C.G."/>
            <person name="Wang L.F."/>
            <person name="Tian G.Z."/>
            <person name="Zhu T.H."/>
            <person name="Guo M.W."/>
        </authorList>
    </citation>
    <scope>NUCLEOTIDE SEQUENCE [LARGE SCALE GENOMIC DNA]</scope>
    <source>
        <strain evidence="2 3">2-bin</strain>
    </source>
</reference>
<feature type="domain" description="Helicase/UvrB N-terminal" evidence="1">
    <location>
        <begin position="13"/>
        <end position="239"/>
    </location>
</feature>
<dbReference type="GO" id="GO:0003677">
    <property type="term" value="F:DNA binding"/>
    <property type="evidence" value="ECO:0007669"/>
    <property type="project" value="InterPro"/>
</dbReference>
<dbReference type="InterPro" id="IPR050742">
    <property type="entry name" value="Helicase_Restrict-Modif_Enz"/>
</dbReference>
<protein>
    <submittedName>
        <fullName evidence="2">Type III restriction endonuclease subunit R</fullName>
    </submittedName>
</protein>
<dbReference type="EMBL" id="STFG01000026">
    <property type="protein sequence ID" value="THT97711.1"/>
    <property type="molecule type" value="Genomic_DNA"/>
</dbReference>
<comment type="caution">
    <text evidence="2">The sequence shown here is derived from an EMBL/GenBank/DDBJ whole genome shotgun (WGS) entry which is preliminary data.</text>
</comment>
<dbReference type="OrthoDB" id="9803459at2"/>
<dbReference type="GO" id="GO:0004519">
    <property type="term" value="F:endonuclease activity"/>
    <property type="evidence" value="ECO:0007669"/>
    <property type="project" value="UniProtKB-KW"/>
</dbReference>
<dbReference type="GO" id="GO:0016787">
    <property type="term" value="F:hydrolase activity"/>
    <property type="evidence" value="ECO:0007669"/>
    <property type="project" value="InterPro"/>
</dbReference>
<dbReference type="GO" id="GO:0005829">
    <property type="term" value="C:cytosol"/>
    <property type="evidence" value="ECO:0007669"/>
    <property type="project" value="TreeGrafter"/>
</dbReference>
<dbReference type="Proteomes" id="UP000308917">
    <property type="component" value="Unassembled WGS sequence"/>
</dbReference>
<dbReference type="Gene3D" id="3.40.50.300">
    <property type="entry name" value="P-loop containing nucleotide triphosphate hydrolases"/>
    <property type="match status" value="2"/>
</dbReference>
<dbReference type="Pfam" id="PF04851">
    <property type="entry name" value="ResIII"/>
    <property type="match status" value="1"/>
</dbReference>
<organism evidence="2 3">
    <name type="scientific">Lampropedia puyangensis</name>
    <dbReference type="NCBI Taxonomy" id="1330072"/>
    <lineage>
        <taxon>Bacteria</taxon>
        <taxon>Pseudomonadati</taxon>
        <taxon>Pseudomonadota</taxon>
        <taxon>Betaproteobacteria</taxon>
        <taxon>Burkholderiales</taxon>
        <taxon>Comamonadaceae</taxon>
        <taxon>Lampropedia</taxon>
    </lineage>
</organism>
<dbReference type="RefSeq" id="WP_136574693.1">
    <property type="nucleotide sequence ID" value="NZ_STFG01000026.1"/>
</dbReference>
<evidence type="ECO:0000313" key="2">
    <source>
        <dbReference type="EMBL" id="THT97711.1"/>
    </source>
</evidence>
<keyword evidence="2" id="KW-0255">Endonuclease</keyword>
<keyword evidence="3" id="KW-1185">Reference proteome</keyword>
<dbReference type="GO" id="GO:0005524">
    <property type="term" value="F:ATP binding"/>
    <property type="evidence" value="ECO:0007669"/>
    <property type="project" value="InterPro"/>
</dbReference>
<keyword evidence="2" id="KW-0378">Hydrolase</keyword>